<dbReference type="PROSITE" id="PS51420">
    <property type="entry name" value="RHO"/>
    <property type="match status" value="1"/>
</dbReference>
<dbReference type="GO" id="GO:0003924">
    <property type="term" value="F:GTPase activity"/>
    <property type="evidence" value="ECO:0007669"/>
    <property type="project" value="InterPro"/>
</dbReference>
<evidence type="ECO:0000256" key="2">
    <source>
        <dbReference type="ARBA" id="ARBA00023134"/>
    </source>
</evidence>
<dbReference type="SMART" id="SM00174">
    <property type="entry name" value="RHO"/>
    <property type="match status" value="1"/>
</dbReference>
<dbReference type="PANTHER" id="PTHR47977">
    <property type="entry name" value="RAS-RELATED PROTEIN RAB"/>
    <property type="match status" value="1"/>
</dbReference>
<dbReference type="SMART" id="SM00175">
    <property type="entry name" value="RAB"/>
    <property type="match status" value="1"/>
</dbReference>
<organism evidence="3 4">
    <name type="scientific">Blepharisma stoltei</name>
    <dbReference type="NCBI Taxonomy" id="1481888"/>
    <lineage>
        <taxon>Eukaryota</taxon>
        <taxon>Sar</taxon>
        <taxon>Alveolata</taxon>
        <taxon>Ciliophora</taxon>
        <taxon>Postciliodesmatophora</taxon>
        <taxon>Heterotrichea</taxon>
        <taxon>Heterotrichida</taxon>
        <taxon>Blepharismidae</taxon>
        <taxon>Blepharisma</taxon>
    </lineage>
</organism>
<dbReference type="NCBIfam" id="TIGR00231">
    <property type="entry name" value="small_GTP"/>
    <property type="match status" value="1"/>
</dbReference>
<dbReference type="PRINTS" id="PR00449">
    <property type="entry name" value="RASTRNSFRMNG"/>
</dbReference>
<evidence type="ECO:0000256" key="1">
    <source>
        <dbReference type="ARBA" id="ARBA00022741"/>
    </source>
</evidence>
<dbReference type="SMART" id="SM00173">
    <property type="entry name" value="RAS"/>
    <property type="match status" value="1"/>
</dbReference>
<dbReference type="PROSITE" id="PS51421">
    <property type="entry name" value="RAS"/>
    <property type="match status" value="1"/>
</dbReference>
<comment type="caution">
    <text evidence="3">The sequence shown here is derived from an EMBL/GenBank/DDBJ whole genome shotgun (WGS) entry which is preliminary data.</text>
</comment>
<dbReference type="AlphaFoldDB" id="A0AAU9JHY7"/>
<keyword evidence="2" id="KW-0342">GTP-binding</keyword>
<dbReference type="Gene3D" id="3.40.50.300">
    <property type="entry name" value="P-loop containing nucleotide triphosphate hydrolases"/>
    <property type="match status" value="1"/>
</dbReference>
<dbReference type="FunFam" id="3.40.50.300:FF:000808">
    <property type="entry name" value="Small GTP-binding protein, putative"/>
    <property type="match status" value="1"/>
</dbReference>
<dbReference type="Pfam" id="PF00071">
    <property type="entry name" value="Ras"/>
    <property type="match status" value="1"/>
</dbReference>
<accession>A0AAU9JHY7</accession>
<proteinExistence type="predicted"/>
<protein>
    <submittedName>
        <fullName evidence="3">Uncharacterized protein</fullName>
    </submittedName>
</protein>
<dbReference type="GO" id="GO:0005525">
    <property type="term" value="F:GTP binding"/>
    <property type="evidence" value="ECO:0007669"/>
    <property type="project" value="UniProtKB-KW"/>
</dbReference>
<dbReference type="EMBL" id="CAJZBQ010000039">
    <property type="protein sequence ID" value="CAG9325870.1"/>
    <property type="molecule type" value="Genomic_DNA"/>
</dbReference>
<keyword evidence="1" id="KW-0547">Nucleotide-binding</keyword>
<sequence>MKGIPYVQYKVIFLGDVNVGKTSLICRYMYNIFDPAYTATIGIDFLSRTLYKDEQLLKLHFWDTAGQEKYKSLIHGYIRDSTIAIVVYDVTNRESFENLQSWIGLVRKEAGNSVIIIIVANKIDLDRIVNQEEGMTRASEMEALYIETSAKTGENVKELYTLIFQIVPLLNTNFKIGDLSKGLALQPPKKVQRCSC</sequence>
<dbReference type="InterPro" id="IPR001806">
    <property type="entry name" value="Small_GTPase"/>
</dbReference>
<evidence type="ECO:0000313" key="4">
    <source>
        <dbReference type="Proteomes" id="UP001162131"/>
    </source>
</evidence>
<keyword evidence="4" id="KW-1185">Reference proteome</keyword>
<dbReference type="InterPro" id="IPR050227">
    <property type="entry name" value="Rab"/>
</dbReference>
<name>A0AAU9JHY7_9CILI</name>
<dbReference type="CDD" id="cd01861">
    <property type="entry name" value="Rab6"/>
    <property type="match status" value="1"/>
</dbReference>
<dbReference type="SMART" id="SM00176">
    <property type="entry name" value="RAN"/>
    <property type="match status" value="1"/>
</dbReference>
<reference evidence="3" key="1">
    <citation type="submission" date="2021-09" db="EMBL/GenBank/DDBJ databases">
        <authorList>
            <consortium name="AG Swart"/>
            <person name="Singh M."/>
            <person name="Singh A."/>
            <person name="Seah K."/>
            <person name="Emmerich C."/>
        </authorList>
    </citation>
    <scope>NUCLEOTIDE SEQUENCE</scope>
    <source>
        <strain evidence="3">ATCC30299</strain>
    </source>
</reference>
<dbReference type="InterPro" id="IPR005225">
    <property type="entry name" value="Small_GTP-bd"/>
</dbReference>
<dbReference type="Proteomes" id="UP001162131">
    <property type="component" value="Unassembled WGS sequence"/>
</dbReference>
<evidence type="ECO:0000313" key="3">
    <source>
        <dbReference type="EMBL" id="CAG9325870.1"/>
    </source>
</evidence>
<dbReference type="SUPFAM" id="SSF52540">
    <property type="entry name" value="P-loop containing nucleoside triphosphate hydrolases"/>
    <property type="match status" value="1"/>
</dbReference>
<gene>
    <name evidence="3" type="ORF">BSTOLATCC_MIC39653</name>
</gene>
<dbReference type="PROSITE" id="PS51419">
    <property type="entry name" value="RAB"/>
    <property type="match status" value="1"/>
</dbReference>
<dbReference type="InterPro" id="IPR027417">
    <property type="entry name" value="P-loop_NTPase"/>
</dbReference>